<organism evidence="2 3">
    <name type="scientific">Anopheles epiroticus</name>
    <dbReference type="NCBI Taxonomy" id="199890"/>
    <lineage>
        <taxon>Eukaryota</taxon>
        <taxon>Metazoa</taxon>
        <taxon>Ecdysozoa</taxon>
        <taxon>Arthropoda</taxon>
        <taxon>Hexapoda</taxon>
        <taxon>Insecta</taxon>
        <taxon>Pterygota</taxon>
        <taxon>Neoptera</taxon>
        <taxon>Endopterygota</taxon>
        <taxon>Diptera</taxon>
        <taxon>Nematocera</taxon>
        <taxon>Culicoidea</taxon>
        <taxon>Culicidae</taxon>
        <taxon>Anophelinae</taxon>
        <taxon>Anopheles</taxon>
    </lineage>
</organism>
<feature type="compositionally biased region" description="Low complexity" evidence="1">
    <location>
        <begin position="20"/>
        <end position="31"/>
    </location>
</feature>
<proteinExistence type="predicted"/>
<feature type="region of interest" description="Disordered" evidence="1">
    <location>
        <begin position="146"/>
        <end position="193"/>
    </location>
</feature>
<sequence length="249" mass="25288">MPKLLDSDLDSPIANLIKRSGSSSSSSKQSGAHYANDATSDKSDSGPFEPIVGRHHHIVGGGGGGSVGVGGVGGSGVGGIGGNSNSSSSFFSSAYDAKDGSNEGGGSSYGSGLMPAVGHPTPAGPLLPPLPPGTQQPGAFFQSTSGCGGGTTTAPTAPTIPGTHHNQRAGHRETAGPDGGKGAGGPESRARKYRHQQFSKNIYIGTKNAEKWDTLRNVLLFKNDVEFVSFLLKLAESNCWKKDSPLLNG</sequence>
<feature type="region of interest" description="Disordered" evidence="1">
    <location>
        <begin position="97"/>
        <end position="116"/>
    </location>
</feature>
<keyword evidence="3" id="KW-1185">Reference proteome</keyword>
<evidence type="ECO:0000313" key="3">
    <source>
        <dbReference type="Proteomes" id="UP000075885"/>
    </source>
</evidence>
<protein>
    <submittedName>
        <fullName evidence="2">Uncharacterized protein</fullName>
    </submittedName>
</protein>
<feature type="compositionally biased region" description="Low complexity" evidence="1">
    <location>
        <begin position="152"/>
        <end position="163"/>
    </location>
</feature>
<reference evidence="3" key="1">
    <citation type="submission" date="2013-03" db="EMBL/GenBank/DDBJ databases">
        <title>The Genome Sequence of Anopheles epiroticus epiroticus2.</title>
        <authorList>
            <consortium name="The Broad Institute Genomics Platform"/>
            <person name="Neafsey D.E."/>
            <person name="Howell P."/>
            <person name="Walker B."/>
            <person name="Young S.K."/>
            <person name="Zeng Q."/>
            <person name="Gargeya S."/>
            <person name="Fitzgerald M."/>
            <person name="Haas B."/>
            <person name="Abouelleil A."/>
            <person name="Allen A.W."/>
            <person name="Alvarado L."/>
            <person name="Arachchi H.M."/>
            <person name="Berlin A.M."/>
            <person name="Chapman S.B."/>
            <person name="Gainer-Dewar J."/>
            <person name="Goldberg J."/>
            <person name="Griggs A."/>
            <person name="Gujja S."/>
            <person name="Hansen M."/>
            <person name="Howarth C."/>
            <person name="Imamovic A."/>
            <person name="Ireland A."/>
            <person name="Larimer J."/>
            <person name="McCowan C."/>
            <person name="Murphy C."/>
            <person name="Pearson M."/>
            <person name="Poon T.W."/>
            <person name="Priest M."/>
            <person name="Roberts A."/>
            <person name="Saif S."/>
            <person name="Shea T."/>
            <person name="Sisk P."/>
            <person name="Sykes S."/>
            <person name="Wortman J."/>
            <person name="Nusbaum C."/>
            <person name="Birren B."/>
        </authorList>
    </citation>
    <scope>NUCLEOTIDE SEQUENCE [LARGE SCALE GENOMIC DNA]</scope>
    <source>
        <strain evidence="3">Epiroticus2</strain>
    </source>
</reference>
<dbReference type="AlphaFoldDB" id="A0A182PBI7"/>
<dbReference type="STRING" id="199890.A0A182PBI7"/>
<dbReference type="Proteomes" id="UP000075885">
    <property type="component" value="Unassembled WGS sequence"/>
</dbReference>
<dbReference type="VEuPathDB" id="VectorBase:AEPI004292"/>
<dbReference type="EnsemblMetazoa" id="AEPI004292-RA">
    <property type="protein sequence ID" value="AEPI004292-PA"/>
    <property type="gene ID" value="AEPI004292"/>
</dbReference>
<name>A0A182PBI7_9DIPT</name>
<accession>A0A182PBI7</accession>
<evidence type="ECO:0000313" key="2">
    <source>
        <dbReference type="EnsemblMetazoa" id="AEPI004292-PA"/>
    </source>
</evidence>
<reference evidence="2" key="2">
    <citation type="submission" date="2020-05" db="UniProtKB">
        <authorList>
            <consortium name="EnsemblMetazoa"/>
        </authorList>
    </citation>
    <scope>IDENTIFICATION</scope>
    <source>
        <strain evidence="2">Epiroticus2</strain>
    </source>
</reference>
<evidence type="ECO:0000256" key="1">
    <source>
        <dbReference type="SAM" id="MobiDB-lite"/>
    </source>
</evidence>
<feature type="region of interest" description="Disordered" evidence="1">
    <location>
        <begin position="1"/>
        <end position="64"/>
    </location>
</feature>